<evidence type="ECO:0000256" key="1">
    <source>
        <dbReference type="SAM" id="MobiDB-lite"/>
    </source>
</evidence>
<dbReference type="EMBL" id="LYRP01000047">
    <property type="protein sequence ID" value="OAT75490.1"/>
    <property type="molecule type" value="Genomic_DNA"/>
</dbReference>
<accession>A0A1B7KZG5</accession>
<sequence>MKNHKSLSDTEKQFTILANEATPKDAFIKAFIAVQDALSQMKSVQHSQGKKHTSRNKIKGY</sequence>
<gene>
    <name evidence="2" type="ORF">A9B99_14350</name>
</gene>
<name>A0A1B7KZG5_9ENTR</name>
<comment type="caution">
    <text evidence="2">The sequence shown here is derived from an EMBL/GenBank/DDBJ whole genome shotgun (WGS) entry which is preliminary data.</text>
</comment>
<dbReference type="RefSeq" id="WP_064600458.1">
    <property type="nucleotide sequence ID" value="NZ_JBDJAE010000010.1"/>
</dbReference>
<evidence type="ECO:0000313" key="3">
    <source>
        <dbReference type="Proteomes" id="UP000078225"/>
    </source>
</evidence>
<keyword evidence="3" id="KW-1185">Reference proteome</keyword>
<proteinExistence type="predicted"/>
<feature type="region of interest" description="Disordered" evidence="1">
    <location>
        <begin position="42"/>
        <end position="61"/>
    </location>
</feature>
<dbReference type="AlphaFoldDB" id="A0A1B7KZG5"/>
<organism evidence="2 3">
    <name type="scientific">Mangrovibacter phragmitis</name>
    <dbReference type="NCBI Taxonomy" id="1691903"/>
    <lineage>
        <taxon>Bacteria</taxon>
        <taxon>Pseudomonadati</taxon>
        <taxon>Pseudomonadota</taxon>
        <taxon>Gammaproteobacteria</taxon>
        <taxon>Enterobacterales</taxon>
        <taxon>Enterobacteriaceae</taxon>
        <taxon>Mangrovibacter</taxon>
    </lineage>
</organism>
<reference evidence="3" key="1">
    <citation type="submission" date="2016-05" db="EMBL/GenBank/DDBJ databases">
        <authorList>
            <person name="Behera P."/>
            <person name="Vaishampayan P."/>
            <person name="Singh N."/>
            <person name="Raina V."/>
            <person name="Suar M."/>
            <person name="Pattnaik A."/>
            <person name="Rastogi G."/>
        </authorList>
    </citation>
    <scope>NUCLEOTIDE SEQUENCE [LARGE SCALE GENOMIC DNA]</scope>
    <source>
        <strain evidence="3">MP23</strain>
    </source>
</reference>
<protein>
    <submittedName>
        <fullName evidence="2">Uncharacterized protein</fullName>
    </submittedName>
</protein>
<dbReference type="Proteomes" id="UP000078225">
    <property type="component" value="Unassembled WGS sequence"/>
</dbReference>
<evidence type="ECO:0000313" key="2">
    <source>
        <dbReference type="EMBL" id="OAT75490.1"/>
    </source>
</evidence>
<feature type="compositionally biased region" description="Basic residues" evidence="1">
    <location>
        <begin position="48"/>
        <end position="61"/>
    </location>
</feature>